<accession>A0ABM7RHQ3</accession>
<keyword evidence="3" id="KW-1003">Cell membrane</keyword>
<evidence type="ECO:0000259" key="9">
    <source>
        <dbReference type="Pfam" id="PF00924"/>
    </source>
</evidence>
<dbReference type="Gene3D" id="3.30.70.100">
    <property type="match status" value="1"/>
</dbReference>
<dbReference type="PANTHER" id="PTHR30221:SF1">
    <property type="entry name" value="SMALL-CONDUCTANCE MECHANOSENSITIVE CHANNEL"/>
    <property type="match status" value="1"/>
</dbReference>
<evidence type="ECO:0000256" key="2">
    <source>
        <dbReference type="ARBA" id="ARBA00008017"/>
    </source>
</evidence>
<evidence type="ECO:0000256" key="5">
    <source>
        <dbReference type="ARBA" id="ARBA00022989"/>
    </source>
</evidence>
<evidence type="ECO:0000256" key="1">
    <source>
        <dbReference type="ARBA" id="ARBA00004651"/>
    </source>
</evidence>
<dbReference type="InterPro" id="IPR006685">
    <property type="entry name" value="MscS_channel_2nd"/>
</dbReference>
<name>A0ABM7RHQ3_9BACT</name>
<dbReference type="SUPFAM" id="SSF82861">
    <property type="entry name" value="Mechanosensitive channel protein MscS (YggB), transmembrane region"/>
    <property type="match status" value="1"/>
</dbReference>
<comment type="similarity">
    <text evidence="2">Belongs to the MscS (TC 1.A.23) family.</text>
</comment>
<gene>
    <name evidence="11" type="primary">mscS</name>
    <name evidence="11" type="ORF">HAHE_04660</name>
</gene>
<comment type="subcellular location">
    <subcellularLocation>
        <location evidence="1">Cell membrane</location>
        <topology evidence="1">Multi-pass membrane protein</topology>
    </subcellularLocation>
</comment>
<dbReference type="EMBL" id="AP024702">
    <property type="protein sequence ID" value="BCX46558.1"/>
    <property type="molecule type" value="Genomic_DNA"/>
</dbReference>
<keyword evidence="12" id="KW-1185">Reference proteome</keyword>
<evidence type="ECO:0000313" key="12">
    <source>
        <dbReference type="Proteomes" id="UP001374893"/>
    </source>
</evidence>
<dbReference type="Pfam" id="PF00924">
    <property type="entry name" value="MS_channel_2nd"/>
    <property type="match status" value="1"/>
</dbReference>
<evidence type="ECO:0000256" key="7">
    <source>
        <dbReference type="SAM" id="Phobius"/>
    </source>
</evidence>
<keyword evidence="4 7" id="KW-0812">Transmembrane</keyword>
<organism evidence="11 12">
    <name type="scientific">Haloferula helveola</name>
    <dbReference type="NCBI Taxonomy" id="490095"/>
    <lineage>
        <taxon>Bacteria</taxon>
        <taxon>Pseudomonadati</taxon>
        <taxon>Verrucomicrobiota</taxon>
        <taxon>Verrucomicrobiia</taxon>
        <taxon>Verrucomicrobiales</taxon>
        <taxon>Verrucomicrobiaceae</taxon>
        <taxon>Haloferula</taxon>
    </lineage>
</organism>
<feature type="domain" description="Mechanosensitive ion channel MscS" evidence="9">
    <location>
        <begin position="240"/>
        <end position="306"/>
    </location>
</feature>
<dbReference type="PANTHER" id="PTHR30221">
    <property type="entry name" value="SMALL-CONDUCTANCE MECHANOSENSITIVE CHANNEL"/>
    <property type="match status" value="1"/>
</dbReference>
<keyword evidence="8" id="KW-0732">Signal</keyword>
<dbReference type="SUPFAM" id="SSF50182">
    <property type="entry name" value="Sm-like ribonucleoproteins"/>
    <property type="match status" value="1"/>
</dbReference>
<feature type="transmembrane region" description="Helical" evidence="7">
    <location>
        <begin position="199"/>
        <end position="217"/>
    </location>
</feature>
<dbReference type="InterPro" id="IPR045275">
    <property type="entry name" value="MscS_archaea/bacteria_type"/>
</dbReference>
<dbReference type="Gene3D" id="1.10.287.1260">
    <property type="match status" value="1"/>
</dbReference>
<keyword evidence="5 7" id="KW-1133">Transmembrane helix</keyword>
<dbReference type="SUPFAM" id="SSF82689">
    <property type="entry name" value="Mechanosensitive channel protein MscS (YggB), C-terminal domain"/>
    <property type="match status" value="1"/>
</dbReference>
<protein>
    <submittedName>
        <fullName evidence="11">Mechanosensitive ion channel protein</fullName>
    </submittedName>
</protein>
<keyword evidence="6 7" id="KW-0472">Membrane</keyword>
<reference evidence="11 12" key="1">
    <citation type="submission" date="2021-06" db="EMBL/GenBank/DDBJ databases">
        <title>Complete genome of Haloferula helveola possessing various polysaccharide degrading enzymes.</title>
        <authorList>
            <person name="Takami H."/>
            <person name="Huang C."/>
            <person name="Hamasaki K."/>
        </authorList>
    </citation>
    <scope>NUCLEOTIDE SEQUENCE [LARGE SCALE GENOMIC DNA]</scope>
    <source>
        <strain evidence="11 12">CN-1</strain>
    </source>
</reference>
<dbReference type="Proteomes" id="UP001374893">
    <property type="component" value="Chromosome"/>
</dbReference>
<dbReference type="InterPro" id="IPR023408">
    <property type="entry name" value="MscS_beta-dom_sf"/>
</dbReference>
<evidence type="ECO:0000259" key="10">
    <source>
        <dbReference type="Pfam" id="PF21082"/>
    </source>
</evidence>
<feature type="signal peptide" evidence="8">
    <location>
        <begin position="1"/>
        <end position="21"/>
    </location>
</feature>
<dbReference type="InterPro" id="IPR011014">
    <property type="entry name" value="MscS_channel_TM-2"/>
</dbReference>
<dbReference type="InterPro" id="IPR010920">
    <property type="entry name" value="LSM_dom_sf"/>
</dbReference>
<evidence type="ECO:0000256" key="8">
    <source>
        <dbReference type="SAM" id="SignalP"/>
    </source>
</evidence>
<evidence type="ECO:0000256" key="6">
    <source>
        <dbReference type="ARBA" id="ARBA00023136"/>
    </source>
</evidence>
<feature type="domain" description="Mechanosensitive ion channel MscS C-terminal" evidence="10">
    <location>
        <begin position="313"/>
        <end position="395"/>
    </location>
</feature>
<dbReference type="Pfam" id="PF21082">
    <property type="entry name" value="MS_channel_3rd"/>
    <property type="match status" value="1"/>
</dbReference>
<dbReference type="InterPro" id="IPR011066">
    <property type="entry name" value="MscS_channel_C_sf"/>
</dbReference>
<evidence type="ECO:0000313" key="11">
    <source>
        <dbReference type="EMBL" id="BCX46558.1"/>
    </source>
</evidence>
<feature type="transmembrane region" description="Helical" evidence="7">
    <location>
        <begin position="159"/>
        <end position="178"/>
    </location>
</feature>
<dbReference type="Gene3D" id="2.30.30.60">
    <property type="match status" value="1"/>
</dbReference>
<dbReference type="InterPro" id="IPR049278">
    <property type="entry name" value="MS_channel_C"/>
</dbReference>
<proteinExistence type="inferred from homology"/>
<dbReference type="RefSeq" id="WP_338688247.1">
    <property type="nucleotide sequence ID" value="NZ_AP024702.1"/>
</dbReference>
<evidence type="ECO:0000256" key="4">
    <source>
        <dbReference type="ARBA" id="ARBA00022692"/>
    </source>
</evidence>
<feature type="chain" id="PRO_5045788087" evidence="8">
    <location>
        <begin position="22"/>
        <end position="408"/>
    </location>
</feature>
<sequence length="408" mass="44286">MFTKPLLLLCSLSLLITPLFGQDEPAATTVGDPTIELQTLKYELTPLTVADLEVEATAWRDLLKAKSTEIAKAQISSGAGDSPEIEVLRKEEDELMKRLSTVLDSWEAKGGDPEEMRAYLVAIKGAEMNVDNPTGLISAFRRWLQAEDGAVNWVKKLCIFGVIVLISAIVASFAAKLVSKAMDKHKGSSQLLDRFAGKVVRRGILVIGIIVGLATLGVKVGGLLALIGGGAFIIAFALQDTLSNFANGVMLMIYQPFDVGDAVEIGGVSGSVDSVSLVNTTIRSWDNKIILVPNKSVWGQTITNITGADTRRVDMIFGISYSDDIDKAHGILEKIVSETELALEDPAPVIRMHELADSSVNFICRPWAKTSDYWAVYWAITKRVKEEFDANGISIPFPQTDVHLHQAG</sequence>
<evidence type="ECO:0000256" key="3">
    <source>
        <dbReference type="ARBA" id="ARBA00022475"/>
    </source>
</evidence>